<keyword evidence="10" id="KW-0997">Cell inner membrane</keyword>
<dbReference type="AlphaFoldDB" id="A0A399MF23"/>
<dbReference type="EMBL" id="QWLL01000010">
    <property type="protein sequence ID" value="RII79326.1"/>
    <property type="molecule type" value="Genomic_DNA"/>
</dbReference>
<keyword evidence="1 10" id="KW-0813">Transport</keyword>
<keyword evidence="2 10" id="KW-0597">Phosphoprotein</keyword>
<dbReference type="Pfam" id="PF03116">
    <property type="entry name" value="NQR2_RnfD_RnfE"/>
    <property type="match status" value="1"/>
</dbReference>
<dbReference type="InterPro" id="IPR011303">
    <property type="entry name" value="RnfD_bac"/>
</dbReference>
<name>A0A399MF23_9PSED</name>
<comment type="subcellular location">
    <subcellularLocation>
        <location evidence="10">Cell inner membrane</location>
        <topology evidence="10">Multi-pass membrane protein</topology>
    </subcellularLocation>
</comment>
<dbReference type="RefSeq" id="WP_119368970.1">
    <property type="nucleotide sequence ID" value="NZ_QWLL01000010.1"/>
</dbReference>
<organism evidence="11 12">
    <name type="scientific">Pseudomonas monteilii</name>
    <dbReference type="NCBI Taxonomy" id="76759"/>
    <lineage>
        <taxon>Bacteria</taxon>
        <taxon>Pseudomonadati</taxon>
        <taxon>Pseudomonadota</taxon>
        <taxon>Gammaproteobacteria</taxon>
        <taxon>Pseudomonadales</taxon>
        <taxon>Pseudomonadaceae</taxon>
        <taxon>Pseudomonas</taxon>
    </lineage>
</organism>
<evidence type="ECO:0000256" key="6">
    <source>
        <dbReference type="ARBA" id="ARBA00022967"/>
    </source>
</evidence>
<comment type="cofactor">
    <cofactor evidence="10">
        <name>FMN</name>
        <dbReference type="ChEBI" id="CHEBI:58210"/>
    </cofactor>
</comment>
<accession>A0A399MF23</accession>
<feature type="transmembrane region" description="Helical" evidence="10">
    <location>
        <begin position="245"/>
        <end position="261"/>
    </location>
</feature>
<evidence type="ECO:0000256" key="4">
    <source>
        <dbReference type="ARBA" id="ARBA00022643"/>
    </source>
</evidence>
<evidence type="ECO:0000256" key="1">
    <source>
        <dbReference type="ARBA" id="ARBA00022448"/>
    </source>
</evidence>
<proteinExistence type="inferred from homology"/>
<evidence type="ECO:0000256" key="9">
    <source>
        <dbReference type="ARBA" id="ARBA00023136"/>
    </source>
</evidence>
<keyword evidence="8 10" id="KW-1133">Transmembrane helix</keyword>
<keyword evidence="10" id="KW-1003">Cell membrane</keyword>
<dbReference type="GO" id="GO:0005886">
    <property type="term" value="C:plasma membrane"/>
    <property type="evidence" value="ECO:0007669"/>
    <property type="project" value="UniProtKB-SubCell"/>
</dbReference>
<sequence length="324" mass="34519">MISQPDPRLRTSMGLVLLACLPGLLALLWLHGWGMLLNLLLSAAAALLCEAVLLALRGQTLSTALGDGSALVTAVLLAAALPTLAPWWLPVVAASVAIGFGKQAFGGVGRNPFNPAMVGYAFVLLSFPLQMNHWPGQPSGLLDSLQQVFTGGGQIDAWARPTLLDGLRHNRSLTIEELFENHPGFGNIGGRGSEWVNLAFLLGGLFLLQRKVISWHAPLGLLTGLFVFSLLGWNGSGSDSNGSPLLHLFSGSTMLAAFFIATEPVSGPRNERARLYFGLGAGLLIYLIRTWGSYPDGTAFAVLLMNLMTPTLERLTAQPQQAAR</sequence>
<dbReference type="HAMAP" id="MF_00462">
    <property type="entry name" value="RsxD_RnfD"/>
    <property type="match status" value="1"/>
</dbReference>
<dbReference type="Proteomes" id="UP000265875">
    <property type="component" value="Unassembled WGS sequence"/>
</dbReference>
<keyword evidence="3 10" id="KW-0285">Flavoprotein</keyword>
<evidence type="ECO:0000313" key="12">
    <source>
        <dbReference type="Proteomes" id="UP000265875"/>
    </source>
</evidence>
<keyword evidence="7 10" id="KW-0249">Electron transport</keyword>
<dbReference type="InterPro" id="IPR004338">
    <property type="entry name" value="NqrB/RnfD"/>
</dbReference>
<dbReference type="NCBIfam" id="TIGR01946">
    <property type="entry name" value="rnfD"/>
    <property type="match status" value="1"/>
</dbReference>
<comment type="function">
    <text evidence="10">Part of a membrane-bound complex that couples electron transfer with translocation of ions across the membrane.</text>
</comment>
<protein>
    <recommendedName>
        <fullName evidence="10">Ion-translocating oxidoreductase complex subunit D</fullName>
        <ecNumber evidence="10">7.-.-.-</ecNumber>
    </recommendedName>
    <alternativeName>
        <fullName evidence="10">Rnf electron transport complex subunit D</fullName>
    </alternativeName>
</protein>
<feature type="transmembrane region" description="Helical" evidence="10">
    <location>
        <begin position="36"/>
        <end position="56"/>
    </location>
</feature>
<comment type="caution">
    <text evidence="10">Lacks conserved residue(s) required for the propagation of feature annotation.</text>
</comment>
<evidence type="ECO:0000313" key="11">
    <source>
        <dbReference type="EMBL" id="RII79326.1"/>
    </source>
</evidence>
<keyword evidence="5 10" id="KW-0812">Transmembrane</keyword>
<comment type="subunit">
    <text evidence="10">The complex is composed of six subunits: RnfA, RnfB, RnfC, RnfD, RnfE and RnfG.</text>
</comment>
<dbReference type="PANTHER" id="PTHR30578:SF0">
    <property type="entry name" value="ION-TRANSLOCATING OXIDOREDUCTASE COMPLEX SUBUNIT D"/>
    <property type="match status" value="1"/>
</dbReference>
<reference evidence="11 12" key="1">
    <citation type="submission" date="2018-08" db="EMBL/GenBank/DDBJ databases">
        <title>Draft genome sequence of the cyanotroph, Pseudomonas monteilii BCN3.</title>
        <authorList>
            <person name="Jones L.B."/>
            <person name="Kunz D.A."/>
        </authorList>
    </citation>
    <scope>NUCLEOTIDE SEQUENCE [LARGE SCALE GENOMIC DNA]</scope>
    <source>
        <strain evidence="11 12">BCN3</strain>
    </source>
</reference>
<comment type="caution">
    <text evidence="11">The sequence shown here is derived from an EMBL/GenBank/DDBJ whole genome shotgun (WGS) entry which is preliminary data.</text>
</comment>
<dbReference type="PANTHER" id="PTHR30578">
    <property type="entry name" value="ELECTRON TRANSPORT COMPLEX PROTEIN RNFD"/>
    <property type="match status" value="1"/>
</dbReference>
<evidence type="ECO:0000256" key="10">
    <source>
        <dbReference type="HAMAP-Rule" id="MF_00462"/>
    </source>
</evidence>
<gene>
    <name evidence="10" type="primary">rnfD</name>
    <name evidence="11" type="ORF">D0894_05055</name>
</gene>
<feature type="transmembrane region" description="Helical" evidence="10">
    <location>
        <begin position="273"/>
        <end position="292"/>
    </location>
</feature>
<dbReference type="GO" id="GO:0022900">
    <property type="term" value="P:electron transport chain"/>
    <property type="evidence" value="ECO:0007669"/>
    <property type="project" value="UniProtKB-UniRule"/>
</dbReference>
<feature type="transmembrane region" description="Helical" evidence="10">
    <location>
        <begin position="63"/>
        <end position="81"/>
    </location>
</feature>
<keyword evidence="9 10" id="KW-0472">Membrane</keyword>
<comment type="similarity">
    <text evidence="10">Belongs to the NqrB/RnfD family.</text>
</comment>
<evidence type="ECO:0000256" key="7">
    <source>
        <dbReference type="ARBA" id="ARBA00022982"/>
    </source>
</evidence>
<evidence type="ECO:0000256" key="8">
    <source>
        <dbReference type="ARBA" id="ARBA00022989"/>
    </source>
</evidence>
<evidence type="ECO:0000256" key="2">
    <source>
        <dbReference type="ARBA" id="ARBA00022553"/>
    </source>
</evidence>
<evidence type="ECO:0000256" key="3">
    <source>
        <dbReference type="ARBA" id="ARBA00022630"/>
    </source>
</evidence>
<keyword evidence="4 10" id="KW-0288">FMN</keyword>
<dbReference type="GO" id="GO:0055085">
    <property type="term" value="P:transmembrane transport"/>
    <property type="evidence" value="ECO:0007669"/>
    <property type="project" value="InterPro"/>
</dbReference>
<keyword evidence="6 10" id="KW-1278">Translocase</keyword>
<feature type="transmembrane region" description="Helical" evidence="10">
    <location>
        <begin position="215"/>
        <end position="233"/>
    </location>
</feature>
<dbReference type="EC" id="7.-.-.-" evidence="10"/>
<feature type="transmembrane region" description="Helical" evidence="10">
    <location>
        <begin position="12"/>
        <end position="30"/>
    </location>
</feature>
<evidence type="ECO:0000256" key="5">
    <source>
        <dbReference type="ARBA" id="ARBA00022692"/>
    </source>
</evidence>